<dbReference type="InterPro" id="IPR000100">
    <property type="entry name" value="RNase_P"/>
</dbReference>
<evidence type="ECO:0000313" key="9">
    <source>
        <dbReference type="Proteomes" id="UP000178935"/>
    </source>
</evidence>
<dbReference type="PANTHER" id="PTHR33992">
    <property type="entry name" value="RIBONUCLEASE P PROTEIN COMPONENT"/>
    <property type="match status" value="1"/>
</dbReference>
<dbReference type="Proteomes" id="UP000178935">
    <property type="component" value="Unassembled WGS sequence"/>
</dbReference>
<name>A0A1G2JN73_9BACT</name>
<dbReference type="NCBIfam" id="TIGR00188">
    <property type="entry name" value="rnpA"/>
    <property type="match status" value="1"/>
</dbReference>
<dbReference type="SUPFAM" id="SSF54211">
    <property type="entry name" value="Ribosomal protein S5 domain 2-like"/>
    <property type="match status" value="1"/>
</dbReference>
<reference evidence="8 9" key="1">
    <citation type="journal article" date="2016" name="Nat. Commun.">
        <title>Thousands of microbial genomes shed light on interconnected biogeochemical processes in an aquifer system.</title>
        <authorList>
            <person name="Anantharaman K."/>
            <person name="Brown C.T."/>
            <person name="Hug L.A."/>
            <person name="Sharon I."/>
            <person name="Castelle C.J."/>
            <person name="Probst A.J."/>
            <person name="Thomas B.C."/>
            <person name="Singh A."/>
            <person name="Wilkins M.J."/>
            <person name="Karaoz U."/>
            <person name="Brodie E.L."/>
            <person name="Williams K.H."/>
            <person name="Hubbard S.S."/>
            <person name="Banfield J.F."/>
        </authorList>
    </citation>
    <scope>NUCLEOTIDE SEQUENCE [LARGE SCALE GENOMIC DNA]</scope>
</reference>
<keyword evidence="2 6" id="KW-0540">Nuclease</keyword>
<dbReference type="HAMAP" id="MF_00227">
    <property type="entry name" value="RNase_P"/>
    <property type="match status" value="1"/>
</dbReference>
<comment type="function">
    <text evidence="6">RNaseP catalyzes the removal of the 5'-leader sequence from pre-tRNA to produce the mature 5'-terminus. It can also cleave other RNA substrates such as 4.5S RNA. The protein component plays an auxiliary but essential role in vivo by binding to the 5'-leader sequence and broadening the substrate specificity of the ribozyme.</text>
</comment>
<organism evidence="8 9">
    <name type="scientific">Candidatus Staskawiczbacteria bacterium RIFOXYD1_FULL_32_13</name>
    <dbReference type="NCBI Taxonomy" id="1802234"/>
    <lineage>
        <taxon>Bacteria</taxon>
        <taxon>Candidatus Staskawicziibacteriota</taxon>
    </lineage>
</organism>
<proteinExistence type="inferred from homology"/>
<comment type="catalytic activity">
    <reaction evidence="6">
        <text>Endonucleolytic cleavage of RNA, removing 5'-extranucleotides from tRNA precursor.</text>
        <dbReference type="EC" id="3.1.26.5"/>
    </reaction>
</comment>
<keyword evidence="1 6" id="KW-0819">tRNA processing</keyword>
<evidence type="ECO:0000256" key="6">
    <source>
        <dbReference type="HAMAP-Rule" id="MF_00227"/>
    </source>
</evidence>
<dbReference type="GO" id="GO:0000049">
    <property type="term" value="F:tRNA binding"/>
    <property type="evidence" value="ECO:0007669"/>
    <property type="project" value="UniProtKB-UniRule"/>
</dbReference>
<dbReference type="EMBL" id="MHPU01000020">
    <property type="protein sequence ID" value="OGZ88574.1"/>
    <property type="molecule type" value="Genomic_DNA"/>
</dbReference>
<dbReference type="GO" id="GO:0001682">
    <property type="term" value="P:tRNA 5'-leader removal"/>
    <property type="evidence" value="ECO:0007669"/>
    <property type="project" value="UniProtKB-UniRule"/>
</dbReference>
<evidence type="ECO:0000256" key="7">
    <source>
        <dbReference type="NCBIfam" id="TIGR00188"/>
    </source>
</evidence>
<dbReference type="GO" id="GO:0004526">
    <property type="term" value="F:ribonuclease P activity"/>
    <property type="evidence" value="ECO:0007669"/>
    <property type="project" value="UniProtKB-UniRule"/>
</dbReference>
<evidence type="ECO:0000256" key="1">
    <source>
        <dbReference type="ARBA" id="ARBA00022694"/>
    </source>
</evidence>
<dbReference type="Gene3D" id="3.30.230.10">
    <property type="match status" value="1"/>
</dbReference>
<dbReference type="GO" id="GO:0042781">
    <property type="term" value="F:3'-tRNA processing endoribonuclease activity"/>
    <property type="evidence" value="ECO:0007669"/>
    <property type="project" value="TreeGrafter"/>
</dbReference>
<gene>
    <name evidence="6" type="primary">rnpA</name>
    <name evidence="8" type="ORF">A2561_04720</name>
</gene>
<comment type="similarity">
    <text evidence="6">Belongs to the RnpA family.</text>
</comment>
<protein>
    <recommendedName>
        <fullName evidence="6 7">Ribonuclease P protein component</fullName>
        <shortName evidence="6">RNase P protein</shortName>
        <shortName evidence="6">RNaseP protein</shortName>
        <ecNumber evidence="6 7">3.1.26.5</ecNumber>
    </recommendedName>
    <alternativeName>
        <fullName evidence="6">Protein C5</fullName>
    </alternativeName>
</protein>
<dbReference type="PANTHER" id="PTHR33992:SF1">
    <property type="entry name" value="RIBONUCLEASE P PROTEIN COMPONENT"/>
    <property type="match status" value="1"/>
</dbReference>
<comment type="subunit">
    <text evidence="6">Consists of a catalytic RNA component (M1 or rnpB) and a protein subunit.</text>
</comment>
<evidence type="ECO:0000256" key="4">
    <source>
        <dbReference type="ARBA" id="ARBA00022801"/>
    </source>
</evidence>
<keyword evidence="4 6" id="KW-0378">Hydrolase</keyword>
<dbReference type="EC" id="3.1.26.5" evidence="6 7"/>
<accession>A0A1G2JN73</accession>
<dbReference type="Pfam" id="PF00825">
    <property type="entry name" value="Ribonuclease_P"/>
    <property type="match status" value="1"/>
</dbReference>
<keyword evidence="3 6" id="KW-0255">Endonuclease</keyword>
<dbReference type="InterPro" id="IPR014721">
    <property type="entry name" value="Ribsml_uS5_D2-typ_fold_subgr"/>
</dbReference>
<evidence type="ECO:0000256" key="5">
    <source>
        <dbReference type="ARBA" id="ARBA00022884"/>
    </source>
</evidence>
<evidence type="ECO:0000313" key="8">
    <source>
        <dbReference type="EMBL" id="OGZ88574.1"/>
    </source>
</evidence>
<dbReference type="InterPro" id="IPR020568">
    <property type="entry name" value="Ribosomal_Su5_D2-typ_SF"/>
</dbReference>
<evidence type="ECO:0000256" key="2">
    <source>
        <dbReference type="ARBA" id="ARBA00022722"/>
    </source>
</evidence>
<dbReference type="AlphaFoldDB" id="A0A1G2JN73"/>
<sequence>MLPKENRIKKKKDFEVIFKKGKSFKNSFFILKVLNNNLKISRFAFVISQKVSKKATERNKIKRRMSSFLEENFQKMKIGFDFVFIVLLSAKDKSFDQIKESVEDILQKAKVKI</sequence>
<evidence type="ECO:0000256" key="3">
    <source>
        <dbReference type="ARBA" id="ARBA00022759"/>
    </source>
</evidence>
<comment type="caution">
    <text evidence="8">The sequence shown here is derived from an EMBL/GenBank/DDBJ whole genome shotgun (WGS) entry which is preliminary data.</text>
</comment>
<dbReference type="GO" id="GO:0030677">
    <property type="term" value="C:ribonuclease P complex"/>
    <property type="evidence" value="ECO:0007669"/>
    <property type="project" value="TreeGrafter"/>
</dbReference>
<keyword evidence="5 6" id="KW-0694">RNA-binding</keyword>